<keyword evidence="1" id="KW-0812">Transmembrane</keyword>
<dbReference type="HOGENOM" id="CLU_3003529_0_0_6"/>
<dbReference type="AlphaFoldDB" id="N8XMH3"/>
<reference evidence="2 3" key="1">
    <citation type="submission" date="2013-02" db="EMBL/GenBank/DDBJ databases">
        <title>The Genome Sequence of Acinetobacter sp. CIP 56.2.</title>
        <authorList>
            <consortium name="The Broad Institute Genome Sequencing Platform"/>
            <consortium name="The Broad Institute Genome Sequencing Center for Infectious Disease"/>
            <person name="Cerqueira G."/>
            <person name="Feldgarden M."/>
            <person name="Courvalin P."/>
            <person name="Perichon B."/>
            <person name="Grillot-Courvalin C."/>
            <person name="Clermont D."/>
            <person name="Rocha E."/>
            <person name="Yoon E.-J."/>
            <person name="Nemec A."/>
            <person name="Walker B."/>
            <person name="Young S.K."/>
            <person name="Zeng Q."/>
            <person name="Gargeya S."/>
            <person name="Fitzgerald M."/>
            <person name="Haas B."/>
            <person name="Abouelleil A."/>
            <person name="Alvarado L."/>
            <person name="Arachchi H.M."/>
            <person name="Berlin A.M."/>
            <person name="Chapman S.B."/>
            <person name="Dewar J."/>
            <person name="Goldberg J."/>
            <person name="Griggs A."/>
            <person name="Gujja S."/>
            <person name="Hansen M."/>
            <person name="Howarth C."/>
            <person name="Imamovic A."/>
            <person name="Larimer J."/>
            <person name="McCowan C."/>
            <person name="Murphy C."/>
            <person name="Neiman D."/>
            <person name="Pearson M."/>
            <person name="Priest M."/>
            <person name="Roberts A."/>
            <person name="Saif S."/>
            <person name="Shea T."/>
            <person name="Sisk P."/>
            <person name="Sykes S."/>
            <person name="Wortman J."/>
            <person name="Nusbaum C."/>
            <person name="Birren B."/>
        </authorList>
    </citation>
    <scope>NUCLEOTIDE SEQUENCE [LARGE SCALE GENOMIC DNA]</scope>
    <source>
        <strain evidence="2 3">CIP 56.2</strain>
    </source>
</reference>
<protein>
    <submittedName>
        <fullName evidence="2">Uncharacterized protein</fullName>
    </submittedName>
</protein>
<keyword evidence="1" id="KW-1133">Transmembrane helix</keyword>
<organism evidence="2 3">
    <name type="scientific">Acinetobacter higginsii</name>
    <dbReference type="NCBI Taxonomy" id="70347"/>
    <lineage>
        <taxon>Bacteria</taxon>
        <taxon>Pseudomonadati</taxon>
        <taxon>Pseudomonadota</taxon>
        <taxon>Gammaproteobacteria</taxon>
        <taxon>Moraxellales</taxon>
        <taxon>Moraxellaceae</taxon>
        <taxon>Acinetobacter</taxon>
    </lineage>
</organism>
<evidence type="ECO:0000256" key="1">
    <source>
        <dbReference type="SAM" id="Phobius"/>
    </source>
</evidence>
<dbReference type="STRING" id="1144672.F966_03343"/>
<sequence length="56" mass="6390">MLSNLNFWLGFIIGGVVCVTIVELIQFIILSSTGIKSINKELKRKNDIEERKEPKL</sequence>
<dbReference type="Proteomes" id="UP000013209">
    <property type="component" value="Unassembled WGS sequence"/>
</dbReference>
<accession>N8XMH3</accession>
<gene>
    <name evidence="2" type="ORF">F966_03343</name>
</gene>
<dbReference type="EMBL" id="APPH01000017">
    <property type="protein sequence ID" value="ENV08280.1"/>
    <property type="molecule type" value="Genomic_DNA"/>
</dbReference>
<evidence type="ECO:0000313" key="3">
    <source>
        <dbReference type="Proteomes" id="UP000013209"/>
    </source>
</evidence>
<proteinExistence type="predicted"/>
<name>N8XMH3_9GAMM</name>
<feature type="transmembrane region" description="Helical" evidence="1">
    <location>
        <begin position="6"/>
        <end position="30"/>
    </location>
</feature>
<keyword evidence="1" id="KW-0472">Membrane</keyword>
<evidence type="ECO:0000313" key="2">
    <source>
        <dbReference type="EMBL" id="ENV08280.1"/>
    </source>
</evidence>
<comment type="caution">
    <text evidence="2">The sequence shown here is derived from an EMBL/GenBank/DDBJ whole genome shotgun (WGS) entry which is preliminary data.</text>
</comment>